<dbReference type="STRING" id="767434.Fraau_3058"/>
<keyword evidence="3" id="KW-1185">Reference proteome</keyword>
<accession>H8L3L7</accession>
<dbReference type="EMBL" id="CP003350">
    <property type="protein sequence ID" value="AFC87386.1"/>
    <property type="molecule type" value="Genomic_DNA"/>
</dbReference>
<dbReference type="HOGENOM" id="CLU_846633_0_0_6"/>
<feature type="domain" description="KilA-N" evidence="1">
    <location>
        <begin position="1"/>
        <end position="102"/>
    </location>
</feature>
<proteinExistence type="predicted"/>
<evidence type="ECO:0000259" key="1">
    <source>
        <dbReference type="PROSITE" id="PS51301"/>
    </source>
</evidence>
<dbReference type="Proteomes" id="UP000005234">
    <property type="component" value="Chromosome"/>
</dbReference>
<dbReference type="InterPro" id="IPR018004">
    <property type="entry name" value="KilA/APSES_HTH"/>
</dbReference>
<organism evidence="2 3">
    <name type="scientific">Frateuria aurantia (strain ATCC 33424 / DSM 6220 / KCTC 2777 / LMG 1558 / NBRC 3245 / NCIMB 13370)</name>
    <name type="common">Acetobacter aurantius</name>
    <dbReference type="NCBI Taxonomy" id="767434"/>
    <lineage>
        <taxon>Bacteria</taxon>
        <taxon>Pseudomonadati</taxon>
        <taxon>Pseudomonadota</taxon>
        <taxon>Gammaproteobacteria</taxon>
        <taxon>Lysobacterales</taxon>
        <taxon>Rhodanobacteraceae</taxon>
        <taxon>Frateuria</taxon>
    </lineage>
</organism>
<dbReference type="PROSITE" id="PS51301">
    <property type="entry name" value="KILA_N"/>
    <property type="match status" value="1"/>
</dbReference>
<reference evidence="2" key="1">
    <citation type="submission" date="2012-02" db="EMBL/GenBank/DDBJ databases">
        <title>The complete genome of Frateuria aurantia DSM 6220.</title>
        <authorList>
            <consortium name="US DOE Joint Genome Institute (JGI-PGF)"/>
            <person name="Lucas S."/>
            <person name="Copeland A."/>
            <person name="Lapidus A."/>
            <person name="Glavina del Rio T."/>
            <person name="Dalin E."/>
            <person name="Tice H."/>
            <person name="Bruce D."/>
            <person name="Goodwin L."/>
            <person name="Pitluck S."/>
            <person name="Peters L."/>
            <person name="Ovchinnikova G."/>
            <person name="Teshima H."/>
            <person name="Kyrpides N."/>
            <person name="Mavromatis K."/>
            <person name="Ivanova N."/>
            <person name="Brettin T."/>
            <person name="Detter J.C."/>
            <person name="Han C."/>
            <person name="Larimer F."/>
            <person name="Land M."/>
            <person name="Hauser L."/>
            <person name="Markowitz V."/>
            <person name="Cheng J.-F."/>
            <person name="Hugenholtz P."/>
            <person name="Woyke T."/>
            <person name="Wu D."/>
            <person name="Brambilla E."/>
            <person name="Klenk H.-P."/>
            <person name="Eisen J.A."/>
        </authorList>
    </citation>
    <scope>NUCLEOTIDE SEQUENCE</scope>
    <source>
        <strain evidence="2">DSM 6220</strain>
    </source>
</reference>
<evidence type="ECO:0000313" key="3">
    <source>
        <dbReference type="Proteomes" id="UP000005234"/>
    </source>
</evidence>
<dbReference type="AlphaFoldDB" id="H8L3L7"/>
<dbReference type="Pfam" id="PF04383">
    <property type="entry name" value="KilA-N"/>
    <property type="match status" value="1"/>
</dbReference>
<evidence type="ECO:0000313" key="2">
    <source>
        <dbReference type="EMBL" id="AFC87386.1"/>
    </source>
</evidence>
<dbReference type="Pfam" id="PF14090">
    <property type="entry name" value="HTH_39"/>
    <property type="match status" value="1"/>
</dbReference>
<dbReference type="InterPro" id="IPR055245">
    <property type="entry name" value="HTH_proteobacteria"/>
</dbReference>
<sequence length="328" mass="36310">MDGLSIASTSIRVDKTGRYCLNDLHQAAGADPGKRPGEWLRNEQTKALIAELTDAGNPASPVSTTRGGTGQGSYAVKELVIAYAMWISPSFHIRVIRAYEAFTTMQADWRRQRHVTASSHKILAAMLQTVRAAQGKETEPHHYMIEAKLINWVVTGKFAGRDRDQMTMAELDLVGQLENLNTMLLGHGIPYEDRKQRLMDLAVSHRALPAAAGQTGGMHLVPKIQRKPHTKKAHPKASPIASISHVDDTSTEAQRHRLLWALRLGPVSTMQARQLLNIMMPAARIKELREAGHLIDTRRQTMTDERGHKHPGVAIYTLRIAANTPEAA</sequence>
<dbReference type="KEGG" id="fau:Fraau_3058"/>
<name>H8L3L7_FRAAD</name>
<protein>
    <submittedName>
        <fullName evidence="2">KilA-N domain-containing protein</fullName>
    </submittedName>
</protein>
<dbReference type="eggNOG" id="ENOG503307B">
    <property type="taxonomic scope" value="Bacteria"/>
</dbReference>
<dbReference type="SMART" id="SM01252">
    <property type="entry name" value="KilA-N"/>
    <property type="match status" value="1"/>
</dbReference>
<gene>
    <name evidence="2" type="ordered locus">Fraau_3058</name>
</gene>
<dbReference type="InterPro" id="IPR017880">
    <property type="entry name" value="KilA_N"/>
</dbReference>
<dbReference type="OrthoDB" id="5298460at2"/>